<evidence type="ECO:0000313" key="1">
    <source>
        <dbReference type="EMBL" id="MBB6229033.1"/>
    </source>
</evidence>
<proteinExistence type="predicted"/>
<protein>
    <submittedName>
        <fullName evidence="1">Uncharacterized protein</fullName>
    </submittedName>
</protein>
<dbReference type="RefSeq" id="WP_184202395.1">
    <property type="nucleotide sequence ID" value="NZ_BMOX01000027.1"/>
</dbReference>
<reference evidence="1 2" key="1">
    <citation type="submission" date="2020-08" db="EMBL/GenBank/DDBJ databases">
        <title>Genomic Encyclopedia of Type Strains, Phase IV (KMG-IV): sequencing the most valuable type-strain genomes for metagenomic binning, comparative biology and taxonomic classification.</title>
        <authorList>
            <person name="Goeker M."/>
        </authorList>
    </citation>
    <scope>NUCLEOTIDE SEQUENCE [LARGE SCALE GENOMIC DNA]</scope>
    <source>
        <strain evidence="1 2">DSM 102189</strain>
    </source>
</reference>
<evidence type="ECO:0000313" key="2">
    <source>
        <dbReference type="Proteomes" id="UP000538147"/>
    </source>
</evidence>
<name>A0A841LDF1_9SPHN</name>
<organism evidence="1 2">
    <name type="scientific">Polymorphobacter multimanifer</name>
    <dbReference type="NCBI Taxonomy" id="1070431"/>
    <lineage>
        <taxon>Bacteria</taxon>
        <taxon>Pseudomonadati</taxon>
        <taxon>Pseudomonadota</taxon>
        <taxon>Alphaproteobacteria</taxon>
        <taxon>Sphingomonadales</taxon>
        <taxon>Sphingosinicellaceae</taxon>
        <taxon>Polymorphobacter</taxon>
    </lineage>
</organism>
<dbReference type="AlphaFoldDB" id="A0A841LDF1"/>
<dbReference type="EMBL" id="JACIIV010000030">
    <property type="protein sequence ID" value="MBB6229033.1"/>
    <property type="molecule type" value="Genomic_DNA"/>
</dbReference>
<dbReference type="Proteomes" id="UP000538147">
    <property type="component" value="Unassembled WGS sequence"/>
</dbReference>
<keyword evidence="2" id="KW-1185">Reference proteome</keyword>
<gene>
    <name evidence="1" type="ORF">FHS79_003231</name>
</gene>
<sequence length="47" mass="4826">MKDFDVNQLPCLNLEAGMADVSNGEALNGGVRAVVHSVIASAIDALV</sequence>
<comment type="caution">
    <text evidence="1">The sequence shown here is derived from an EMBL/GenBank/DDBJ whole genome shotgun (WGS) entry which is preliminary data.</text>
</comment>
<accession>A0A841LDF1</accession>